<dbReference type="Pfam" id="PF00534">
    <property type="entry name" value="Glycos_transf_1"/>
    <property type="match status" value="1"/>
</dbReference>
<dbReference type="Gene3D" id="3.40.50.11090">
    <property type="match status" value="1"/>
</dbReference>
<protein>
    <recommendedName>
        <fullName evidence="2">Glycosyl transferase family 1 domain-containing protein</fullName>
    </recommendedName>
</protein>
<name>A0A095ZPG6_9BACT</name>
<sequence>MEKKIVFLMPREASWPSGGLKVVLEYANRLSQRGNNVKLVYPMFRINESFDWLHSLFYFFLFFFIKYKKKYKPDKWFDIDANIEQVFVRSLENFKYNKEDIYVATAIHTAYSLQRYKTPESHKFYFIQGFENWTYSNQEVIDSYHFKMHKIVISNWLHEILLNIGEMADIVYNGFDFKTFILSTPIHKRSPYEIICLYHKSNLKDFPTAYGALIKVKSICPGLHVSLFGVPSEPKLPDWFTYYQSPDKNQLVKLYNNAAIYVGSSKVEGWGLTIGEAMLCGCAVVCTNNRGYLEMAKHKKTALVSEIEDVDALASNIISLIEDNRQRIEIAEAGNKYIKNFNIEDSFLKFEKIITC</sequence>
<accession>A0A095ZPG6</accession>
<dbReference type="Gene3D" id="3.40.50.2000">
    <property type="entry name" value="Glycogen Phosphorylase B"/>
    <property type="match status" value="1"/>
</dbReference>
<dbReference type="GO" id="GO:0016757">
    <property type="term" value="F:glycosyltransferase activity"/>
    <property type="evidence" value="ECO:0007669"/>
    <property type="project" value="InterPro"/>
</dbReference>
<dbReference type="EMBL" id="JRNN01000025">
    <property type="protein sequence ID" value="KGF36655.1"/>
    <property type="molecule type" value="Genomic_DNA"/>
</dbReference>
<proteinExistence type="predicted"/>
<reference evidence="3 4" key="1">
    <citation type="submission" date="2014-07" db="EMBL/GenBank/DDBJ databases">
        <authorList>
            <person name="McCorrison J."/>
            <person name="Sanka R."/>
            <person name="Torralba M."/>
            <person name="Gillis M."/>
            <person name="Haft D.H."/>
            <person name="Methe B."/>
            <person name="Sutton G."/>
            <person name="Nelson K.E."/>
        </authorList>
    </citation>
    <scope>NUCLEOTIDE SEQUENCE [LARGE SCALE GENOMIC DNA]</scope>
    <source>
        <strain evidence="3 4">DNF00853</strain>
    </source>
</reference>
<dbReference type="Proteomes" id="UP000029556">
    <property type="component" value="Unassembled WGS sequence"/>
</dbReference>
<dbReference type="SUPFAM" id="SSF53756">
    <property type="entry name" value="UDP-Glycosyltransferase/glycogen phosphorylase"/>
    <property type="match status" value="1"/>
</dbReference>
<feature type="domain" description="Glycosyl transferase family 1" evidence="2">
    <location>
        <begin position="242"/>
        <end position="336"/>
    </location>
</feature>
<evidence type="ECO:0000313" key="4">
    <source>
        <dbReference type="Proteomes" id="UP000029556"/>
    </source>
</evidence>
<organism evidence="3 4">
    <name type="scientific">Hoylesella buccalis DNF00853</name>
    <dbReference type="NCBI Taxonomy" id="1401074"/>
    <lineage>
        <taxon>Bacteria</taxon>
        <taxon>Pseudomonadati</taxon>
        <taxon>Bacteroidota</taxon>
        <taxon>Bacteroidia</taxon>
        <taxon>Bacteroidales</taxon>
        <taxon>Prevotellaceae</taxon>
        <taxon>Hoylesella</taxon>
    </lineage>
</organism>
<dbReference type="GO" id="GO:0009103">
    <property type="term" value="P:lipopolysaccharide biosynthetic process"/>
    <property type="evidence" value="ECO:0007669"/>
    <property type="project" value="TreeGrafter"/>
</dbReference>
<keyword evidence="1" id="KW-0808">Transferase</keyword>
<dbReference type="PANTHER" id="PTHR46401">
    <property type="entry name" value="GLYCOSYLTRANSFERASE WBBK-RELATED"/>
    <property type="match status" value="1"/>
</dbReference>
<dbReference type="RefSeq" id="WP_036871618.1">
    <property type="nucleotide sequence ID" value="NZ_JRNN01000025.1"/>
</dbReference>
<dbReference type="OrthoDB" id="9797829at2"/>
<gene>
    <name evidence="3" type="ORF">HMPREF2137_01265</name>
</gene>
<dbReference type="PANTHER" id="PTHR46401:SF2">
    <property type="entry name" value="GLYCOSYLTRANSFERASE WBBK-RELATED"/>
    <property type="match status" value="1"/>
</dbReference>
<dbReference type="InterPro" id="IPR001296">
    <property type="entry name" value="Glyco_trans_1"/>
</dbReference>
<evidence type="ECO:0000256" key="1">
    <source>
        <dbReference type="ARBA" id="ARBA00022679"/>
    </source>
</evidence>
<evidence type="ECO:0000259" key="2">
    <source>
        <dbReference type="Pfam" id="PF00534"/>
    </source>
</evidence>
<dbReference type="CDD" id="cd03801">
    <property type="entry name" value="GT4_PimA-like"/>
    <property type="match status" value="1"/>
</dbReference>
<comment type="caution">
    <text evidence="3">The sequence shown here is derived from an EMBL/GenBank/DDBJ whole genome shotgun (WGS) entry which is preliminary data.</text>
</comment>
<evidence type="ECO:0000313" key="3">
    <source>
        <dbReference type="EMBL" id="KGF36655.1"/>
    </source>
</evidence>
<dbReference type="AlphaFoldDB" id="A0A095ZPG6"/>